<sequence>MIDFIKKYEVWIFLILAPISNTIFVYLRILELIPGRVYMYGRFLILLFLLIVIVKITKGNVGLKNIFKPMKKWHIPFKWYFFALIFAPSVACLTLFLKANYLGDFSIFKMNVSLINNFDFMFNIILWAFVGEVVWVSYAVRELSKVMNILFASQIVGLTWGFWWAPIVWLNFGVIPDLPLWPMIINMMGAAGMCAYIYVQTKSGICVWLLQCMLNTSIVLFQVAPTTGGILTYKVFSILYFTVMLVFMYSLNRRKKIKTININ</sequence>
<keyword evidence="1" id="KW-0812">Transmembrane</keyword>
<dbReference type="Proteomes" id="UP001501692">
    <property type="component" value="Unassembled WGS sequence"/>
</dbReference>
<evidence type="ECO:0000256" key="1">
    <source>
        <dbReference type="SAM" id="Phobius"/>
    </source>
</evidence>
<comment type="caution">
    <text evidence="2">The sequence shown here is derived from an EMBL/GenBank/DDBJ whole genome shotgun (WGS) entry which is preliminary data.</text>
</comment>
<dbReference type="RefSeq" id="WP_345170264.1">
    <property type="nucleotide sequence ID" value="NZ_BAABJK010000011.1"/>
</dbReference>
<feature type="transmembrane region" description="Helical" evidence="1">
    <location>
        <begin position="178"/>
        <end position="198"/>
    </location>
</feature>
<keyword evidence="1" id="KW-0472">Membrane</keyword>
<organism evidence="2 3">
    <name type="scientific">Algibacter aquimarinus</name>
    <dbReference type="NCBI Taxonomy" id="1136748"/>
    <lineage>
        <taxon>Bacteria</taxon>
        <taxon>Pseudomonadati</taxon>
        <taxon>Bacteroidota</taxon>
        <taxon>Flavobacteriia</taxon>
        <taxon>Flavobacteriales</taxon>
        <taxon>Flavobacteriaceae</taxon>
        <taxon>Algibacter</taxon>
    </lineage>
</organism>
<feature type="transmembrane region" description="Helical" evidence="1">
    <location>
        <begin position="39"/>
        <end position="58"/>
    </location>
</feature>
<keyword evidence="3" id="KW-1185">Reference proteome</keyword>
<accession>A0ABP9HRN8</accession>
<name>A0ABP9HRN8_9FLAO</name>
<feature type="transmembrane region" description="Helical" evidence="1">
    <location>
        <begin position="230"/>
        <end position="251"/>
    </location>
</feature>
<evidence type="ECO:0000313" key="3">
    <source>
        <dbReference type="Proteomes" id="UP001501692"/>
    </source>
</evidence>
<protein>
    <recommendedName>
        <fullName evidence="4">CPBP family intramembrane metalloprotease</fullName>
    </recommendedName>
</protein>
<feature type="transmembrane region" description="Helical" evidence="1">
    <location>
        <begin position="149"/>
        <end position="172"/>
    </location>
</feature>
<dbReference type="EMBL" id="BAABJK010000011">
    <property type="protein sequence ID" value="GAA4976832.1"/>
    <property type="molecule type" value="Genomic_DNA"/>
</dbReference>
<gene>
    <name evidence="2" type="ORF">GCM10023315_29630</name>
</gene>
<feature type="transmembrane region" description="Helical" evidence="1">
    <location>
        <begin position="205"/>
        <end position="224"/>
    </location>
</feature>
<reference evidence="3" key="1">
    <citation type="journal article" date="2019" name="Int. J. Syst. Evol. Microbiol.">
        <title>The Global Catalogue of Microorganisms (GCM) 10K type strain sequencing project: providing services to taxonomists for standard genome sequencing and annotation.</title>
        <authorList>
            <consortium name="The Broad Institute Genomics Platform"/>
            <consortium name="The Broad Institute Genome Sequencing Center for Infectious Disease"/>
            <person name="Wu L."/>
            <person name="Ma J."/>
        </authorList>
    </citation>
    <scope>NUCLEOTIDE SEQUENCE [LARGE SCALE GENOMIC DNA]</scope>
    <source>
        <strain evidence="3">JCM 18287</strain>
    </source>
</reference>
<feature type="transmembrane region" description="Helical" evidence="1">
    <location>
        <begin position="12"/>
        <end position="33"/>
    </location>
</feature>
<feature type="transmembrane region" description="Helical" evidence="1">
    <location>
        <begin position="79"/>
        <end position="100"/>
    </location>
</feature>
<keyword evidence="1" id="KW-1133">Transmembrane helix</keyword>
<evidence type="ECO:0008006" key="4">
    <source>
        <dbReference type="Google" id="ProtNLM"/>
    </source>
</evidence>
<feature type="transmembrane region" description="Helical" evidence="1">
    <location>
        <begin position="120"/>
        <end position="140"/>
    </location>
</feature>
<evidence type="ECO:0000313" key="2">
    <source>
        <dbReference type="EMBL" id="GAA4976832.1"/>
    </source>
</evidence>
<proteinExistence type="predicted"/>